<proteinExistence type="predicted"/>
<protein>
    <submittedName>
        <fullName evidence="1">Alpha-1,2-fucosyltransferase</fullName>
    </submittedName>
</protein>
<dbReference type="GO" id="GO:0016757">
    <property type="term" value="F:glycosyltransferase activity"/>
    <property type="evidence" value="ECO:0007669"/>
    <property type="project" value="UniProtKB-KW"/>
</dbReference>
<sequence>MAFKVVQICGGLGNQMFQYAFAKSLQKHSNTPVLLDITSFDWSNRKMQLELFPIDLPYASEKEIAIAKMQHLPKLVREVLKCMGFDRVSQEIVFEYEPELLKPSRLTYFFGYFQDPRYFDAISPLIKQTFTLPPPPPKIIENNKKKRGRIPPQAFFDFSR</sequence>
<organism evidence="1">
    <name type="scientific">Helicobacter pylori</name>
    <name type="common">Campylobacter pylori</name>
    <dbReference type="NCBI Taxonomy" id="210"/>
    <lineage>
        <taxon>Bacteria</taxon>
        <taxon>Pseudomonadati</taxon>
        <taxon>Campylobacterota</taxon>
        <taxon>Epsilonproteobacteria</taxon>
        <taxon>Campylobacterales</taxon>
        <taxon>Helicobacteraceae</taxon>
        <taxon>Helicobacter</taxon>
    </lineage>
</organism>
<dbReference type="AlphaFoldDB" id="Q9X438"/>
<name>Q9X438_HELPX</name>
<keyword evidence="1" id="KW-0328">Glycosyltransferase</keyword>
<evidence type="ECO:0000313" key="1">
    <source>
        <dbReference type="EMBL" id="AAD29866.1"/>
    </source>
</evidence>
<accession>Q9X438</accession>
<keyword evidence="1" id="KW-0808">Transferase</keyword>
<dbReference type="EMBL" id="AF093830">
    <property type="protein sequence ID" value="AAD29866.1"/>
    <property type="molecule type" value="Genomic_DNA"/>
</dbReference>
<reference evidence="1" key="1">
    <citation type="journal article" date="1999" name="Mol. Microbiol.">
        <title>Molecular genetic basis for the variable expression of Lewis Y antigen in Helicobacter pylori: analysis of the alpha (1,2) fucosyltransferase gene.</title>
        <authorList>
            <person name="Wang G."/>
            <person name="Rasko D.A."/>
            <person name="Sherburne R."/>
            <person name="Taylor D.E."/>
        </authorList>
    </citation>
    <scope>NUCLEOTIDE SEQUENCE</scope>
    <source>
        <strain evidence="1">UA1174</strain>
    </source>
</reference>